<evidence type="ECO:0000259" key="2">
    <source>
        <dbReference type="Pfam" id="PF10074"/>
    </source>
</evidence>
<dbReference type="Proteomes" id="UP000481876">
    <property type="component" value="Unassembled WGS sequence"/>
</dbReference>
<proteinExistence type="predicted"/>
<organism evidence="3 4">
    <name type="scientific">Brucella anthropi</name>
    <name type="common">Ochrobactrum anthropi</name>
    <dbReference type="NCBI Taxonomy" id="529"/>
    <lineage>
        <taxon>Bacteria</taxon>
        <taxon>Pseudomonadati</taxon>
        <taxon>Pseudomonadota</taxon>
        <taxon>Alphaproteobacteria</taxon>
        <taxon>Hyphomicrobiales</taxon>
        <taxon>Brucellaceae</taxon>
        <taxon>Brucella/Ochrobactrum group</taxon>
        <taxon>Brucella</taxon>
    </lineage>
</organism>
<reference evidence="3 4" key="1">
    <citation type="submission" date="2019-09" db="EMBL/GenBank/DDBJ databases">
        <title>Taxonomic organization of the family Brucellaceae based on a phylogenomic approach.</title>
        <authorList>
            <person name="Leclercq S."/>
            <person name="Cloeckaert A."/>
            <person name="Zygmunt M.S."/>
        </authorList>
    </citation>
    <scope>NUCLEOTIDE SEQUENCE [LARGE SCALE GENOMIC DNA]</scope>
    <source>
        <strain evidence="3 4">LMG 3313</strain>
    </source>
</reference>
<evidence type="ECO:0000313" key="3">
    <source>
        <dbReference type="EMBL" id="KAB2764256.1"/>
    </source>
</evidence>
<protein>
    <submittedName>
        <fullName evidence="3">DUF2285 domain-containing protein</fullName>
    </submittedName>
</protein>
<dbReference type="Pfam" id="PF10074">
    <property type="entry name" value="RovC_DNA-bd"/>
    <property type="match status" value="1"/>
</dbReference>
<dbReference type="AlphaFoldDB" id="A0A6L3Z0Q4"/>
<feature type="region of interest" description="Disordered" evidence="1">
    <location>
        <begin position="1"/>
        <end position="30"/>
    </location>
</feature>
<accession>A0A6L3Z0Q4</accession>
<feature type="compositionally biased region" description="Polar residues" evidence="1">
    <location>
        <begin position="1"/>
        <end position="10"/>
    </location>
</feature>
<dbReference type="RefSeq" id="WP_151664190.1">
    <property type="nucleotide sequence ID" value="NZ_WBWS01000025.1"/>
</dbReference>
<sequence>MHIRSLSPSGGSPKRSRDVSPNNGGCDFAADPRTSALIQPIFWTPQVDPATLPFTDGPTPAEGPRVYADDLRNHSIIRAGPDMIRLVLGAERYDVSLLDMDATGPIGVFVMFDELTPDRLTAVERLWHAVFRKRVPPDRRVTPQRQRRARLMLRTVDARAAGATYRQIAAQLFPNLRHDAETWDENPVRETTVRLARDGLAFVRGGYRKLLRLPRRSR</sequence>
<evidence type="ECO:0000256" key="1">
    <source>
        <dbReference type="SAM" id="MobiDB-lite"/>
    </source>
</evidence>
<name>A0A6L3Z0Q4_BRUAN</name>
<dbReference type="EMBL" id="WBWS01000025">
    <property type="protein sequence ID" value="KAB2764256.1"/>
    <property type="molecule type" value="Genomic_DNA"/>
</dbReference>
<comment type="caution">
    <text evidence="3">The sequence shown here is derived from an EMBL/GenBank/DDBJ whole genome shotgun (WGS) entry which is preliminary data.</text>
</comment>
<feature type="domain" description="T6SS Transcription factor RovC-like DNA binding" evidence="2">
    <location>
        <begin position="112"/>
        <end position="212"/>
    </location>
</feature>
<dbReference type="InterPro" id="IPR018754">
    <property type="entry name" value="RovC-like_DNA-bd"/>
</dbReference>
<evidence type="ECO:0000313" key="4">
    <source>
        <dbReference type="Proteomes" id="UP000481876"/>
    </source>
</evidence>
<gene>
    <name evidence="3" type="ORF">F9L04_20725</name>
</gene>